<dbReference type="GO" id="GO:0019843">
    <property type="term" value="F:rRNA binding"/>
    <property type="evidence" value="ECO:0007669"/>
    <property type="project" value="UniProtKB-UniRule"/>
</dbReference>
<dbReference type="PANTHER" id="PTHR23321">
    <property type="entry name" value="RIBOSOMAL PROTEIN S15, BACTERIAL AND ORGANELLAR"/>
    <property type="match status" value="1"/>
</dbReference>
<evidence type="ECO:0000256" key="4">
    <source>
        <dbReference type="HAMAP-Rule" id="MF_01343"/>
    </source>
</evidence>
<accession>A0A0G1M853</accession>
<keyword evidence="1 4" id="KW-0689">Ribosomal protein</keyword>
<evidence type="ECO:0000313" key="8">
    <source>
        <dbReference type="Proteomes" id="UP000034696"/>
    </source>
</evidence>
<keyword evidence="2 4" id="KW-0687">Ribonucleoprotein</keyword>
<dbReference type="SMART" id="SM01387">
    <property type="entry name" value="Ribosomal_S15"/>
    <property type="match status" value="1"/>
</dbReference>
<evidence type="ECO:0000256" key="3">
    <source>
        <dbReference type="ARBA" id="ARBA00064542"/>
    </source>
</evidence>
<name>A0A0G1M853_9BACT</name>
<dbReference type="GO" id="GO:0006412">
    <property type="term" value="P:translation"/>
    <property type="evidence" value="ECO:0007669"/>
    <property type="project" value="UniProtKB-UniRule"/>
</dbReference>
<sequence length="108" mass="12528">MSHNIILAKSFKTCYFKKMLKSKEKEKIIEKFKVNEKDTGSSAVQAALLTEEIKRLTEHLKIHRKDKHSRRGLLQMVSKRKKLLDYISKSNHAAYADVTKKLGLKSKI</sequence>
<proteinExistence type="inferred from homology"/>
<dbReference type="SUPFAM" id="SSF47060">
    <property type="entry name" value="S15/NS1 RNA-binding domain"/>
    <property type="match status" value="1"/>
</dbReference>
<dbReference type="AlphaFoldDB" id="A0A0G1M853"/>
<protein>
    <recommendedName>
        <fullName evidence="4">Small ribosomal subunit protein uS15</fullName>
    </recommendedName>
</protein>
<dbReference type="InterPro" id="IPR005290">
    <property type="entry name" value="Ribosomal_uS15_bac-type"/>
</dbReference>
<dbReference type="GO" id="GO:0003735">
    <property type="term" value="F:structural constituent of ribosome"/>
    <property type="evidence" value="ECO:0007669"/>
    <property type="project" value="InterPro"/>
</dbReference>
<evidence type="ECO:0000256" key="2">
    <source>
        <dbReference type="ARBA" id="ARBA00023274"/>
    </source>
</evidence>
<dbReference type="PANTHER" id="PTHR23321:SF26">
    <property type="entry name" value="SMALL RIBOSOMAL SUBUNIT PROTEIN US15M"/>
    <property type="match status" value="1"/>
</dbReference>
<dbReference type="EMBL" id="LCKT01000018">
    <property type="protein sequence ID" value="KKU04446.1"/>
    <property type="molecule type" value="Genomic_DNA"/>
</dbReference>
<comment type="subunit">
    <text evidence="3 4">Part of the 30S ribosomal subunit. Forms a bridge to the 50S subunit in the 70S ribosome, contacting the 23S rRNA.</text>
</comment>
<keyword evidence="4 6" id="KW-0699">rRNA-binding</keyword>
<evidence type="ECO:0000256" key="1">
    <source>
        <dbReference type="ARBA" id="ARBA00022980"/>
    </source>
</evidence>
<dbReference type="Gene3D" id="6.10.250.3130">
    <property type="match status" value="1"/>
</dbReference>
<dbReference type="HAMAP" id="MF_01343_B">
    <property type="entry name" value="Ribosomal_uS15_B"/>
    <property type="match status" value="1"/>
</dbReference>
<dbReference type="InterPro" id="IPR009068">
    <property type="entry name" value="uS15_NS1_RNA-bd_sf"/>
</dbReference>
<dbReference type="Pfam" id="PF00312">
    <property type="entry name" value="Ribosomal_S15"/>
    <property type="match status" value="1"/>
</dbReference>
<organism evidence="7 8">
    <name type="scientific">Candidatus Giovannonibacteria bacterium GW2011_GWA2_45_21</name>
    <dbReference type="NCBI Taxonomy" id="1618649"/>
    <lineage>
        <taxon>Bacteria</taxon>
        <taxon>Candidatus Giovannoniibacteriota</taxon>
    </lineage>
</organism>
<dbReference type="Proteomes" id="UP000034696">
    <property type="component" value="Unassembled WGS sequence"/>
</dbReference>
<comment type="function">
    <text evidence="4">Forms an intersubunit bridge (bridge B4) with the 23S rRNA of the 50S subunit in the ribosome.</text>
</comment>
<dbReference type="InterPro" id="IPR000589">
    <property type="entry name" value="Ribosomal_uS15"/>
</dbReference>
<dbReference type="FunFam" id="1.10.287.10:FF:000002">
    <property type="entry name" value="30S ribosomal protein S15"/>
    <property type="match status" value="1"/>
</dbReference>
<dbReference type="PROSITE" id="PS00362">
    <property type="entry name" value="RIBOSOMAL_S15"/>
    <property type="match status" value="1"/>
</dbReference>
<keyword evidence="4 6" id="KW-0694">RNA-binding</keyword>
<dbReference type="NCBIfam" id="TIGR00952">
    <property type="entry name" value="S15_bact"/>
    <property type="match status" value="1"/>
</dbReference>
<gene>
    <name evidence="4" type="primary">rpsO</name>
    <name evidence="7" type="ORF">UX06_C0018G0004</name>
</gene>
<dbReference type="PATRIC" id="fig|1618649.3.peg.339"/>
<comment type="function">
    <text evidence="4 6">One of the primary rRNA binding proteins, it binds directly to 16S rRNA where it helps nucleate assembly of the platform of the 30S subunit by binding and bridging several RNA helices of the 16S rRNA.</text>
</comment>
<evidence type="ECO:0000256" key="6">
    <source>
        <dbReference type="RuleBase" id="RU004524"/>
    </source>
</evidence>
<dbReference type="CDD" id="cd00353">
    <property type="entry name" value="Ribosomal_S15p_S13e"/>
    <property type="match status" value="1"/>
</dbReference>
<comment type="caution">
    <text evidence="7">The sequence shown here is derived from an EMBL/GenBank/DDBJ whole genome shotgun (WGS) entry which is preliminary data.</text>
</comment>
<evidence type="ECO:0000256" key="5">
    <source>
        <dbReference type="RuleBase" id="RU003919"/>
    </source>
</evidence>
<reference evidence="7 8" key="1">
    <citation type="journal article" date="2015" name="Nature">
        <title>rRNA introns, odd ribosomes, and small enigmatic genomes across a large radiation of phyla.</title>
        <authorList>
            <person name="Brown C.T."/>
            <person name="Hug L.A."/>
            <person name="Thomas B.C."/>
            <person name="Sharon I."/>
            <person name="Castelle C.J."/>
            <person name="Singh A."/>
            <person name="Wilkins M.J."/>
            <person name="Williams K.H."/>
            <person name="Banfield J.F."/>
        </authorList>
    </citation>
    <scope>NUCLEOTIDE SEQUENCE [LARGE SCALE GENOMIC DNA]</scope>
</reference>
<dbReference type="GO" id="GO:0022627">
    <property type="term" value="C:cytosolic small ribosomal subunit"/>
    <property type="evidence" value="ECO:0007669"/>
    <property type="project" value="TreeGrafter"/>
</dbReference>
<evidence type="ECO:0000313" key="7">
    <source>
        <dbReference type="EMBL" id="KKU04446.1"/>
    </source>
</evidence>
<dbReference type="Gene3D" id="1.10.287.10">
    <property type="entry name" value="S15/NS1, RNA-binding"/>
    <property type="match status" value="1"/>
</dbReference>
<comment type="similarity">
    <text evidence="4 5">Belongs to the universal ribosomal protein uS15 family.</text>
</comment>